<evidence type="ECO:0000313" key="2">
    <source>
        <dbReference type="Proteomes" id="UP000245820"/>
    </source>
</evidence>
<evidence type="ECO:0000313" key="1">
    <source>
        <dbReference type="EMBL" id="AWL07703.1"/>
    </source>
</evidence>
<organism evidence="1 2">
    <name type="scientific">Massilia oculi</name>
    <dbReference type="NCBI Taxonomy" id="945844"/>
    <lineage>
        <taxon>Bacteria</taxon>
        <taxon>Pseudomonadati</taxon>
        <taxon>Pseudomonadota</taxon>
        <taxon>Betaproteobacteria</taxon>
        <taxon>Burkholderiales</taxon>
        <taxon>Oxalobacteraceae</taxon>
        <taxon>Telluria group</taxon>
        <taxon>Massilia</taxon>
    </lineage>
</organism>
<dbReference type="EMBL" id="CP029343">
    <property type="protein sequence ID" value="AWL07703.1"/>
    <property type="molecule type" value="Genomic_DNA"/>
</dbReference>
<accession>A0A2S2DQN8</accession>
<proteinExistence type="predicted"/>
<gene>
    <name evidence="1" type="ORF">DIR46_10170</name>
</gene>
<reference evidence="1 2" key="1">
    <citation type="submission" date="2018-05" db="EMBL/GenBank/DDBJ databases">
        <title>Complete genome sequence of Massilia oculi sp. nov. CCUG 43427T (=DSM 26321T), the type strain of M. oculi, and comparison with genome sequences of other Massilia strains.</title>
        <authorList>
            <person name="Zhu B."/>
        </authorList>
    </citation>
    <scope>NUCLEOTIDE SEQUENCE [LARGE SCALE GENOMIC DNA]</scope>
    <source>
        <strain evidence="1 2">CCUG 43427</strain>
    </source>
</reference>
<evidence type="ECO:0008006" key="3">
    <source>
        <dbReference type="Google" id="ProtNLM"/>
    </source>
</evidence>
<dbReference type="Proteomes" id="UP000245820">
    <property type="component" value="Chromosome"/>
</dbReference>
<sequence>MRIRTVLLGDIVRALRRVVDYLIVMMASCRCQDQAIKLVSIAAASCPPRKGTAMKTIALLVSLGFAAQVCAAAPSASDYGSPATPESPGRLVKVKADTRNINVYDGETVHFVLDDQRIGWNFNTRTREAVLDLETIAPAGTAVGKVRIWVLPNPIYQG</sequence>
<name>A0A2S2DQN8_9BURK</name>
<protein>
    <recommendedName>
        <fullName evidence="3">CzcE family metal-binding protein</fullName>
    </recommendedName>
</protein>
<dbReference type="InterPro" id="IPR031560">
    <property type="entry name" value="CzcE"/>
</dbReference>
<dbReference type="Gene3D" id="2.60.40.2280">
    <property type="entry name" value="Heavy-metal resistance protein CzcE"/>
    <property type="match status" value="1"/>
</dbReference>
<dbReference type="InterPro" id="IPR038674">
    <property type="entry name" value="CzcE_sf"/>
</dbReference>
<dbReference type="Pfam" id="PF16986">
    <property type="entry name" value="CzcE"/>
    <property type="match status" value="1"/>
</dbReference>
<dbReference type="KEGG" id="mtim:DIR46_10170"/>
<dbReference type="AlphaFoldDB" id="A0A2S2DQN8"/>
<keyword evidence="2" id="KW-1185">Reference proteome</keyword>
<dbReference type="OrthoDB" id="8720747at2"/>